<sequence length="341" mass="38006">MEETIINSSTKKLVPEVVLNSGHKMPVLGLGTGKVPPTPTDELVPILVDAIEAGYRHIDTAAFYQTEEAVGLAVVRAKERGLIKNRDDMFITSKLWCTDAYPDGVLPALKTSLQRLGLEYVDLYLIHWPLRLKHGVPGFELTKEDMIPFDITGTWAAMEEISRLGLAKSIGVSNFGTLKLSQILHNATIPPAVNQVEMNPSWQQGKLRDFCKEKGIHVTAWSPLGVYGTPQLNNAGIDYSVLEDLAAAKGRTVPQKLGQINLVVFMQIILRSIVQQGASAVPRTFNKERMKPNLDIFDWELNEDEMNKIKQIPQRRLCSAEFFVSETGPCKSLDQLWDNDP</sequence>
<comment type="caution">
    <text evidence="7">The sequence shown here is derived from an EMBL/GenBank/DDBJ whole genome shotgun (WGS) entry which is preliminary data.</text>
</comment>
<dbReference type="PRINTS" id="PR00069">
    <property type="entry name" value="ALDKETRDTASE"/>
</dbReference>
<evidence type="ECO:0000256" key="1">
    <source>
        <dbReference type="ARBA" id="ARBA00007905"/>
    </source>
</evidence>
<evidence type="ECO:0000259" key="6">
    <source>
        <dbReference type="Pfam" id="PF00248"/>
    </source>
</evidence>
<dbReference type="PROSITE" id="PS00798">
    <property type="entry name" value="ALDOKETO_REDUCTASE_1"/>
    <property type="match status" value="1"/>
</dbReference>
<dbReference type="PIRSF" id="PIRSF000097">
    <property type="entry name" value="AKR"/>
    <property type="match status" value="1"/>
</dbReference>
<reference evidence="7 8" key="1">
    <citation type="submission" date="2018-10" db="EMBL/GenBank/DDBJ databases">
        <title>A high-quality apple genome assembly.</title>
        <authorList>
            <person name="Hu J."/>
        </authorList>
    </citation>
    <scope>NUCLEOTIDE SEQUENCE [LARGE SCALE GENOMIC DNA]</scope>
    <source>
        <strain evidence="8">cv. HFTH1</strain>
        <tissue evidence="7">Young leaf</tissue>
    </source>
</reference>
<evidence type="ECO:0000256" key="4">
    <source>
        <dbReference type="PIRSR" id="PIRSR000097-2"/>
    </source>
</evidence>
<evidence type="ECO:0000313" key="8">
    <source>
        <dbReference type="Proteomes" id="UP000290289"/>
    </source>
</evidence>
<dbReference type="InterPro" id="IPR020471">
    <property type="entry name" value="AKR"/>
</dbReference>
<dbReference type="InterPro" id="IPR036812">
    <property type="entry name" value="NAD(P)_OxRdtase_dom_sf"/>
</dbReference>
<protein>
    <recommendedName>
        <fullName evidence="6">NADP-dependent oxidoreductase domain-containing protein</fullName>
    </recommendedName>
</protein>
<feature type="binding site" evidence="4">
    <location>
        <position position="127"/>
    </location>
    <ligand>
        <name>substrate</name>
    </ligand>
</feature>
<dbReference type="FunFam" id="3.20.20.100:FF:000013">
    <property type="entry name" value="NADPH-dependent codeinone reductase 1-1"/>
    <property type="match status" value="1"/>
</dbReference>
<feature type="domain" description="NADP-dependent oxidoreductase" evidence="6">
    <location>
        <begin position="28"/>
        <end position="312"/>
    </location>
</feature>
<evidence type="ECO:0000256" key="5">
    <source>
        <dbReference type="PIRSR" id="PIRSR000097-3"/>
    </source>
</evidence>
<dbReference type="EMBL" id="RDQH01000340">
    <property type="protein sequence ID" value="RXH77181.1"/>
    <property type="molecule type" value="Genomic_DNA"/>
</dbReference>
<organism evidence="7 8">
    <name type="scientific">Malus domestica</name>
    <name type="common">Apple</name>
    <name type="synonym">Pyrus malus</name>
    <dbReference type="NCBI Taxonomy" id="3750"/>
    <lineage>
        <taxon>Eukaryota</taxon>
        <taxon>Viridiplantae</taxon>
        <taxon>Streptophyta</taxon>
        <taxon>Embryophyta</taxon>
        <taxon>Tracheophyta</taxon>
        <taxon>Spermatophyta</taxon>
        <taxon>Magnoliopsida</taxon>
        <taxon>eudicotyledons</taxon>
        <taxon>Gunneridae</taxon>
        <taxon>Pentapetalae</taxon>
        <taxon>rosids</taxon>
        <taxon>fabids</taxon>
        <taxon>Rosales</taxon>
        <taxon>Rosaceae</taxon>
        <taxon>Amygdaloideae</taxon>
        <taxon>Maleae</taxon>
        <taxon>Malus</taxon>
    </lineage>
</organism>
<evidence type="ECO:0000256" key="2">
    <source>
        <dbReference type="ARBA" id="ARBA00022857"/>
    </source>
</evidence>
<dbReference type="GO" id="GO:0009821">
    <property type="term" value="P:alkaloid biosynthetic process"/>
    <property type="evidence" value="ECO:0007669"/>
    <property type="project" value="UniProtKB-ARBA"/>
</dbReference>
<evidence type="ECO:0000256" key="3">
    <source>
        <dbReference type="PIRSR" id="PIRSR000097-1"/>
    </source>
</evidence>
<feature type="active site" description="Proton donor" evidence="3">
    <location>
        <position position="64"/>
    </location>
</feature>
<dbReference type="PANTHER" id="PTHR11732">
    <property type="entry name" value="ALDO/KETO REDUCTASE"/>
    <property type="match status" value="1"/>
</dbReference>
<dbReference type="SUPFAM" id="SSF51430">
    <property type="entry name" value="NAD(P)-linked oxidoreductase"/>
    <property type="match status" value="1"/>
</dbReference>
<keyword evidence="8" id="KW-1185">Reference proteome</keyword>
<dbReference type="PROSITE" id="PS00062">
    <property type="entry name" value="ALDOKETO_REDUCTASE_2"/>
    <property type="match status" value="1"/>
</dbReference>
<name>A0A498I6P3_MALDO</name>
<dbReference type="InterPro" id="IPR023210">
    <property type="entry name" value="NADP_OxRdtase_dom"/>
</dbReference>
<dbReference type="STRING" id="3750.A0A498I6P3"/>
<proteinExistence type="inferred from homology"/>
<feature type="site" description="Lowers pKa of active site Tyr" evidence="5">
    <location>
        <position position="94"/>
    </location>
</feature>
<accession>A0A498I6P3</accession>
<keyword evidence="2" id="KW-0521">NADP</keyword>
<dbReference type="GO" id="GO:0016491">
    <property type="term" value="F:oxidoreductase activity"/>
    <property type="evidence" value="ECO:0007669"/>
    <property type="project" value="InterPro"/>
</dbReference>
<dbReference type="InterPro" id="IPR018170">
    <property type="entry name" value="Aldo/ket_reductase_CS"/>
</dbReference>
<dbReference type="AlphaFoldDB" id="A0A498I6P3"/>
<dbReference type="Proteomes" id="UP000290289">
    <property type="component" value="Chromosome 14"/>
</dbReference>
<comment type="similarity">
    <text evidence="1">Belongs to the aldo/keto reductase family.</text>
</comment>
<gene>
    <name evidence="7" type="ORF">DVH24_023455</name>
</gene>
<dbReference type="Pfam" id="PF00248">
    <property type="entry name" value="Aldo_ket_red"/>
    <property type="match status" value="1"/>
</dbReference>
<evidence type="ECO:0000313" key="7">
    <source>
        <dbReference type="EMBL" id="RXH77181.1"/>
    </source>
</evidence>
<dbReference type="Gene3D" id="3.20.20.100">
    <property type="entry name" value="NADP-dependent oxidoreductase domain"/>
    <property type="match status" value="1"/>
</dbReference>